<dbReference type="OrthoDB" id="6429998at2759"/>
<proteinExistence type="predicted"/>
<reference evidence="1" key="1">
    <citation type="submission" date="2020-08" db="EMBL/GenBank/DDBJ databases">
        <title>Multicomponent nature underlies the extraordinary mechanical properties of spider dragline silk.</title>
        <authorList>
            <person name="Kono N."/>
            <person name="Nakamura H."/>
            <person name="Mori M."/>
            <person name="Yoshida Y."/>
            <person name="Ohtoshi R."/>
            <person name="Malay A.D."/>
            <person name="Moran D.A.P."/>
            <person name="Tomita M."/>
            <person name="Numata K."/>
            <person name="Arakawa K."/>
        </authorList>
    </citation>
    <scope>NUCLEOTIDE SEQUENCE</scope>
</reference>
<evidence type="ECO:0000313" key="2">
    <source>
        <dbReference type="Proteomes" id="UP000887013"/>
    </source>
</evidence>
<organism evidence="1 2">
    <name type="scientific">Nephila pilipes</name>
    <name type="common">Giant wood spider</name>
    <name type="synonym">Nephila maculata</name>
    <dbReference type="NCBI Taxonomy" id="299642"/>
    <lineage>
        <taxon>Eukaryota</taxon>
        <taxon>Metazoa</taxon>
        <taxon>Ecdysozoa</taxon>
        <taxon>Arthropoda</taxon>
        <taxon>Chelicerata</taxon>
        <taxon>Arachnida</taxon>
        <taxon>Araneae</taxon>
        <taxon>Araneomorphae</taxon>
        <taxon>Entelegynae</taxon>
        <taxon>Araneoidea</taxon>
        <taxon>Nephilidae</taxon>
        <taxon>Nephila</taxon>
    </lineage>
</organism>
<dbReference type="Pfam" id="PF11107">
    <property type="entry name" value="FANCF"/>
    <property type="match status" value="2"/>
</dbReference>
<name>A0A8X6PPG8_NEPPI</name>
<dbReference type="Proteomes" id="UP000887013">
    <property type="component" value="Unassembled WGS sequence"/>
</dbReference>
<accession>A0A8X6PPG8</accession>
<evidence type="ECO:0000313" key="1">
    <source>
        <dbReference type="EMBL" id="GFT81984.1"/>
    </source>
</evidence>
<comment type="caution">
    <text evidence="1">The sequence shown here is derived from an EMBL/GenBank/DDBJ whole genome shotgun (WGS) entry which is preliminary data.</text>
</comment>
<dbReference type="InterPro" id="IPR035428">
    <property type="entry name" value="FANCF"/>
</dbReference>
<keyword evidence="2" id="KW-1185">Reference proteome</keyword>
<gene>
    <name evidence="1" type="primary">AVEN_225418_1</name>
    <name evidence="1" type="ORF">NPIL_370711</name>
</gene>
<dbReference type="GO" id="GO:0043240">
    <property type="term" value="C:Fanconi anaemia nuclear complex"/>
    <property type="evidence" value="ECO:0007669"/>
    <property type="project" value="InterPro"/>
</dbReference>
<dbReference type="AlphaFoldDB" id="A0A8X6PPG8"/>
<dbReference type="GO" id="GO:0036297">
    <property type="term" value="P:interstrand cross-link repair"/>
    <property type="evidence" value="ECO:0007669"/>
    <property type="project" value="InterPro"/>
</dbReference>
<dbReference type="InterPro" id="IPR038505">
    <property type="entry name" value="FANCF_C_sf"/>
</dbReference>
<sequence>MNSAEVLISIQHFYGTIIPKAHYSPHWKEEDISTAFLWAEFCEQIYNKFSDNSSIVKELDNQIHLASNQSYCFKNLKQSNSLLCQVTIFHVFYSKSDSEIISGIQNFALNWILLKLLNEQNSHLVHFVWQQPPLKLRRIAVKYSSFGNYYIDFLTKCASSLSLDCENGNKSWKKSSVSTEVSLEYKQILDHFQAVLSIQDELCKATQDHLTTLLNQETEPSIWQDIRSLIQF</sequence>
<dbReference type="EMBL" id="BMAW01072243">
    <property type="protein sequence ID" value="GFT81984.1"/>
    <property type="molecule type" value="Genomic_DNA"/>
</dbReference>
<dbReference type="Gene3D" id="1.25.40.490">
    <property type="match status" value="1"/>
</dbReference>
<protein>
    <submittedName>
        <fullName evidence="1">Uncharacterized protein</fullName>
    </submittedName>
</protein>